<proteinExistence type="predicted"/>
<feature type="chain" id="PRO_5044272821" evidence="2">
    <location>
        <begin position="17"/>
        <end position="268"/>
    </location>
</feature>
<feature type="signal peptide" evidence="2">
    <location>
        <begin position="1"/>
        <end position="16"/>
    </location>
</feature>
<protein>
    <submittedName>
        <fullName evidence="3">Uncharacterized protein</fullName>
    </submittedName>
</protein>
<dbReference type="RefSeq" id="XP_005790526.1">
    <property type="nucleotide sequence ID" value="XM_005790469.1"/>
</dbReference>
<feature type="compositionally biased region" description="Low complexity" evidence="1">
    <location>
        <begin position="65"/>
        <end position="81"/>
    </location>
</feature>
<dbReference type="EnsemblProtists" id="EOD38097">
    <property type="protein sequence ID" value="EOD38097"/>
    <property type="gene ID" value="EMIHUDRAFT_462263"/>
</dbReference>
<evidence type="ECO:0000256" key="2">
    <source>
        <dbReference type="SAM" id="SignalP"/>
    </source>
</evidence>
<evidence type="ECO:0000313" key="3">
    <source>
        <dbReference type="EnsemblProtists" id="EOD38097"/>
    </source>
</evidence>
<dbReference type="HOGENOM" id="CLU_1039889_0_0_1"/>
<evidence type="ECO:0000256" key="1">
    <source>
        <dbReference type="SAM" id="MobiDB-lite"/>
    </source>
</evidence>
<accession>A0A0D3KQR2</accession>
<feature type="region of interest" description="Disordered" evidence="1">
    <location>
        <begin position="30"/>
        <end position="89"/>
    </location>
</feature>
<dbReference type="KEGG" id="ehx:EMIHUDRAFT_462263"/>
<dbReference type="Proteomes" id="UP000013827">
    <property type="component" value="Unassembled WGS sequence"/>
</dbReference>
<sequence length="268" mass="27334">MASAILLITASARLLAIRGGADINYPIPPNPFAPSDATPPPAEAPLAPAPKDSGATAEQPGDWPPSADGAAAQPVAAAAAAAPPPPPRAKRLRWQPALCVGVIGAACRLSRPADTALLAALDAFHQGGAGASLAAGARDAAAEVSAGPLFHHAVHSGVLWVGLLGQWLPLAPLSLALLRPWASALSAAQILSYGCLFGYLMRRILPGNRHTQRRHPDKTFGPLTDSADGHLGASFANAARRGRIWSLAAAAFSPAGVVHWADAAVRPL</sequence>
<evidence type="ECO:0000313" key="4">
    <source>
        <dbReference type="Proteomes" id="UP000013827"/>
    </source>
</evidence>
<feature type="compositionally biased region" description="Pro residues" evidence="1">
    <location>
        <begin position="30"/>
        <end position="43"/>
    </location>
</feature>
<dbReference type="AlphaFoldDB" id="A0A0D3KQR2"/>
<reference evidence="3" key="2">
    <citation type="submission" date="2024-10" db="UniProtKB">
        <authorList>
            <consortium name="EnsemblProtists"/>
        </authorList>
    </citation>
    <scope>IDENTIFICATION</scope>
</reference>
<keyword evidence="2" id="KW-0732">Signal</keyword>
<dbReference type="GeneID" id="17283367"/>
<organism evidence="3 4">
    <name type="scientific">Emiliania huxleyi (strain CCMP1516)</name>
    <dbReference type="NCBI Taxonomy" id="280463"/>
    <lineage>
        <taxon>Eukaryota</taxon>
        <taxon>Haptista</taxon>
        <taxon>Haptophyta</taxon>
        <taxon>Prymnesiophyceae</taxon>
        <taxon>Isochrysidales</taxon>
        <taxon>Noelaerhabdaceae</taxon>
        <taxon>Emiliania</taxon>
    </lineage>
</organism>
<reference evidence="4" key="1">
    <citation type="journal article" date="2013" name="Nature">
        <title>Pan genome of the phytoplankton Emiliania underpins its global distribution.</title>
        <authorList>
            <person name="Read B.A."/>
            <person name="Kegel J."/>
            <person name="Klute M.J."/>
            <person name="Kuo A."/>
            <person name="Lefebvre S.C."/>
            <person name="Maumus F."/>
            <person name="Mayer C."/>
            <person name="Miller J."/>
            <person name="Monier A."/>
            <person name="Salamov A."/>
            <person name="Young J."/>
            <person name="Aguilar M."/>
            <person name="Claverie J.M."/>
            <person name="Frickenhaus S."/>
            <person name="Gonzalez K."/>
            <person name="Herman E.K."/>
            <person name="Lin Y.C."/>
            <person name="Napier J."/>
            <person name="Ogata H."/>
            <person name="Sarno A.F."/>
            <person name="Shmutz J."/>
            <person name="Schroeder D."/>
            <person name="de Vargas C."/>
            <person name="Verret F."/>
            <person name="von Dassow P."/>
            <person name="Valentin K."/>
            <person name="Van de Peer Y."/>
            <person name="Wheeler G."/>
            <person name="Dacks J.B."/>
            <person name="Delwiche C.F."/>
            <person name="Dyhrman S.T."/>
            <person name="Glockner G."/>
            <person name="John U."/>
            <person name="Richards T."/>
            <person name="Worden A.Z."/>
            <person name="Zhang X."/>
            <person name="Grigoriev I.V."/>
            <person name="Allen A.E."/>
            <person name="Bidle K."/>
            <person name="Borodovsky M."/>
            <person name="Bowler C."/>
            <person name="Brownlee C."/>
            <person name="Cock J.M."/>
            <person name="Elias M."/>
            <person name="Gladyshev V.N."/>
            <person name="Groth M."/>
            <person name="Guda C."/>
            <person name="Hadaegh A."/>
            <person name="Iglesias-Rodriguez M.D."/>
            <person name="Jenkins J."/>
            <person name="Jones B.M."/>
            <person name="Lawson T."/>
            <person name="Leese F."/>
            <person name="Lindquist E."/>
            <person name="Lobanov A."/>
            <person name="Lomsadze A."/>
            <person name="Malik S.B."/>
            <person name="Marsh M.E."/>
            <person name="Mackinder L."/>
            <person name="Mock T."/>
            <person name="Mueller-Roeber B."/>
            <person name="Pagarete A."/>
            <person name="Parker M."/>
            <person name="Probert I."/>
            <person name="Quesneville H."/>
            <person name="Raines C."/>
            <person name="Rensing S.A."/>
            <person name="Riano-Pachon D.M."/>
            <person name="Richier S."/>
            <person name="Rokitta S."/>
            <person name="Shiraiwa Y."/>
            <person name="Soanes D.M."/>
            <person name="van der Giezen M."/>
            <person name="Wahlund T.M."/>
            <person name="Williams B."/>
            <person name="Wilson W."/>
            <person name="Wolfe G."/>
            <person name="Wurch L.L."/>
        </authorList>
    </citation>
    <scope>NUCLEOTIDE SEQUENCE</scope>
</reference>
<name>A0A0D3KQR2_EMIH1</name>
<dbReference type="PaxDb" id="2903-EOD38097"/>
<keyword evidence="4" id="KW-1185">Reference proteome</keyword>